<organism evidence="1 2">
    <name type="scientific">Yersinia similis</name>
    <dbReference type="NCBI Taxonomy" id="367190"/>
    <lineage>
        <taxon>Bacteria</taxon>
        <taxon>Pseudomonadati</taxon>
        <taxon>Pseudomonadota</taxon>
        <taxon>Gammaproteobacteria</taxon>
        <taxon>Enterobacterales</taxon>
        <taxon>Yersiniaceae</taxon>
        <taxon>Yersinia</taxon>
    </lineage>
</organism>
<keyword evidence="2" id="KW-1185">Reference proteome</keyword>
<gene>
    <name evidence="1" type="ORF">BF17_19010</name>
</gene>
<name>A0ABM5Q3Q6_9GAMM</name>
<evidence type="ECO:0000313" key="1">
    <source>
        <dbReference type="EMBL" id="AHK22027.1"/>
    </source>
</evidence>
<dbReference type="Proteomes" id="UP000019439">
    <property type="component" value="Chromosome"/>
</dbReference>
<evidence type="ECO:0000313" key="2">
    <source>
        <dbReference type="Proteomes" id="UP000019439"/>
    </source>
</evidence>
<dbReference type="EMBL" id="CP007230">
    <property type="protein sequence ID" value="AHK22027.1"/>
    <property type="molecule type" value="Genomic_DNA"/>
</dbReference>
<sequence>MTILCDELEKYGLKCVRLKKITKEKVMRRFDIDEGSANTLMYSLIYSLGDVRKRRNSAAFSILYDAYRYDVAVEKEDSWREFIRPPP</sequence>
<proteinExistence type="predicted"/>
<protein>
    <submittedName>
        <fullName evidence="1">Uncharacterized protein</fullName>
    </submittedName>
</protein>
<reference evidence="1 2" key="1">
    <citation type="journal article" date="2014" name="Genome Announc.">
        <title>Genome Sequence of Yersinia similis Y228T, a Member of the Yersinia pseudotuberculosis Complex.</title>
        <authorList>
            <person name="Sprague L.D."/>
            <person name="Neubauer H."/>
        </authorList>
    </citation>
    <scope>NUCLEOTIDE SEQUENCE [LARGE SCALE GENOMIC DNA]</scope>
    <source>
        <strain evidence="1 2">228</strain>
    </source>
</reference>
<accession>A0ABM5Q3Q6</accession>